<dbReference type="STRING" id="1317121.ATO11_01865"/>
<sequence length="379" mass="41612">MTDATIETTNVVEREKAQYSKAQQADSPAALLVHAARASGRSAFSVAMEARRYRKSKAEIRLWEYVKFGLYDHARHTEKERGEFISMMLQNKCLHAVNDVSWFGVTEDKWNSSMFLDADGVPVPDTLGMIDASGRRYHGGKGIATPEDLKALLTGGVDFPLFGKHNKGLGSVGVFIIDDATADYILLRDVGEMSYSAFFRNVIGQDAFILQRCVENCDFIRTFSRAAATVRMVNMIDGDGIYTPAAVLKLPAKGNPADNFWREGNLLANIDPETGEVLTLVGSDGPVLKSHDSHPDQGAAIIGQKLPHWDRLLEVNAHVAHLHAPLKYQSNDIAITNDGPVVIEVNAGSSFTLPQYASGKGFMTDRVRALFKQHGADFL</sequence>
<dbReference type="Pfam" id="PF14397">
    <property type="entry name" value="ATPgrasp_ST"/>
    <property type="match status" value="1"/>
</dbReference>
<feature type="domain" description="Alpha-L-glutamate ligase-related protein ATP-grasp" evidence="1">
    <location>
        <begin position="96"/>
        <end position="363"/>
    </location>
</feature>
<accession>A0A0L1JVG3</accession>
<dbReference type="EMBL" id="AQQZ01000001">
    <property type="protein sequence ID" value="KNG95383.1"/>
    <property type="molecule type" value="Genomic_DNA"/>
</dbReference>
<dbReference type="AlphaFoldDB" id="A0A0L1JVG3"/>
<protein>
    <recommendedName>
        <fullName evidence="1">Alpha-L-glutamate ligase-related protein ATP-grasp domain-containing protein</fullName>
    </recommendedName>
</protein>
<evidence type="ECO:0000313" key="2">
    <source>
        <dbReference type="EMBL" id="KNG95383.1"/>
    </source>
</evidence>
<evidence type="ECO:0000313" key="3">
    <source>
        <dbReference type="Proteomes" id="UP000036938"/>
    </source>
</evidence>
<keyword evidence="3" id="KW-1185">Reference proteome</keyword>
<comment type="caution">
    <text evidence="2">The sequence shown here is derived from an EMBL/GenBank/DDBJ whole genome shotgun (WGS) entry which is preliminary data.</text>
</comment>
<dbReference type="Proteomes" id="UP000036938">
    <property type="component" value="Unassembled WGS sequence"/>
</dbReference>
<evidence type="ECO:0000259" key="1">
    <source>
        <dbReference type="Pfam" id="PF14397"/>
    </source>
</evidence>
<gene>
    <name evidence="2" type="ORF">ATO11_01865</name>
</gene>
<name>A0A0L1JVG3_9RHOB</name>
<organism evidence="2 3">
    <name type="scientific">Pseudaestuariivita atlantica</name>
    <dbReference type="NCBI Taxonomy" id="1317121"/>
    <lineage>
        <taxon>Bacteria</taxon>
        <taxon>Pseudomonadati</taxon>
        <taxon>Pseudomonadota</taxon>
        <taxon>Alphaproteobacteria</taxon>
        <taxon>Rhodobacterales</taxon>
        <taxon>Paracoccaceae</taxon>
        <taxon>Pseudaestuariivita</taxon>
    </lineage>
</organism>
<reference evidence="2 3" key="1">
    <citation type="journal article" date="2015" name="Int. J. Syst. Evol. Microbiol.">
        <title>Aestuariivita atlantica sp. nov., isolated from deep sea sediment of the Atlantic Ocean.</title>
        <authorList>
            <person name="Li G."/>
            <person name="Lai Q."/>
            <person name="Du Y."/>
            <person name="Liu X."/>
            <person name="Sun F."/>
            <person name="Shao Z."/>
        </authorList>
    </citation>
    <scope>NUCLEOTIDE SEQUENCE [LARGE SCALE GENOMIC DNA]</scope>
    <source>
        <strain evidence="2 3">22II-S11-z3</strain>
    </source>
</reference>
<dbReference type="InterPro" id="IPR039523">
    <property type="entry name" value="RimK-rel_E_lig_ATP-grasp"/>
</dbReference>
<proteinExistence type="predicted"/>
<dbReference type="SUPFAM" id="SSF56059">
    <property type="entry name" value="Glutathione synthetase ATP-binding domain-like"/>
    <property type="match status" value="1"/>
</dbReference>
<dbReference type="RefSeq" id="WP_050529115.1">
    <property type="nucleotide sequence ID" value="NZ_AQQZ01000001.1"/>
</dbReference>